<keyword evidence="7 13" id="KW-0001">2Fe-2S</keyword>
<evidence type="ECO:0000256" key="9">
    <source>
        <dbReference type="ARBA" id="ARBA00022756"/>
    </source>
</evidence>
<dbReference type="NCBIfam" id="TIGR00433">
    <property type="entry name" value="bioB"/>
    <property type="match status" value="1"/>
</dbReference>
<accession>A0AAE3MHX7</accession>
<dbReference type="Pfam" id="PF06968">
    <property type="entry name" value="BATS"/>
    <property type="match status" value="1"/>
</dbReference>
<dbReference type="InterPro" id="IPR024177">
    <property type="entry name" value="Biotin_synthase"/>
</dbReference>
<keyword evidence="10 13" id="KW-0408">Iron</keyword>
<evidence type="ECO:0000256" key="14">
    <source>
        <dbReference type="PIRSR" id="PIRSR001619-1"/>
    </source>
</evidence>
<evidence type="ECO:0000313" key="17">
    <source>
        <dbReference type="Proteomes" id="UP001207408"/>
    </source>
</evidence>
<dbReference type="InterPro" id="IPR006638">
    <property type="entry name" value="Elp3/MiaA/NifB-like_rSAM"/>
</dbReference>
<keyword evidence="4 13" id="KW-0004">4Fe-4S</keyword>
<evidence type="ECO:0000256" key="2">
    <source>
        <dbReference type="ARBA" id="ARBA00010765"/>
    </source>
</evidence>
<sequence length="326" mass="35886">MVKEIKDRILNGGAISQDEALALLTYVDKDELYAAANEIRLHFRGDKMEMCSILNAKSGKCTQDCKWCSQSMFHNTNVEEYELVDLKVAEKQARENAEKGVHKFSLVTSGRAISNKNLDQLCGVYKNIQKTTPIKLCASMGLLNKSQLEKLKESGVEHYHCNIETAPSFFPQLVSSHTVEEKIRTIQYAQELGMGVCSGGIIGMGETPEQRIEMAFTLKELKIESIPINILMQVEGAALQVDTPISDEEILTAFALFRFINPTANIRLAGGRSLIAHIQDKALASGVSAALVGDYLTTVGTNINQDKQAFEKAGFSLGEKKCNSCN</sequence>
<comment type="pathway">
    <text evidence="1 13">Cofactor biosynthesis; biotin biosynthesis; biotin from 7,8-diaminononanoate: step 2/2.</text>
</comment>
<dbReference type="InterPro" id="IPR002684">
    <property type="entry name" value="Biotin_synth/BioAB"/>
</dbReference>
<dbReference type="PIRSF" id="PIRSF001619">
    <property type="entry name" value="Biotin_synth"/>
    <property type="match status" value="1"/>
</dbReference>
<keyword evidence="9 13" id="KW-0093">Biotin biosynthesis</keyword>
<feature type="binding site" evidence="13 14">
    <location>
        <position position="105"/>
    </location>
    <ligand>
        <name>[2Fe-2S] cluster</name>
        <dbReference type="ChEBI" id="CHEBI:190135"/>
    </ligand>
</feature>
<evidence type="ECO:0000256" key="5">
    <source>
        <dbReference type="ARBA" id="ARBA00022679"/>
    </source>
</evidence>
<evidence type="ECO:0000256" key="8">
    <source>
        <dbReference type="ARBA" id="ARBA00022723"/>
    </source>
</evidence>
<dbReference type="InterPro" id="IPR010722">
    <property type="entry name" value="BATS_dom"/>
</dbReference>
<comment type="caution">
    <text evidence="16">The sequence shown here is derived from an EMBL/GenBank/DDBJ whole genome shotgun (WGS) entry which is preliminary data.</text>
</comment>
<comment type="subunit">
    <text evidence="13">Homodimer.</text>
</comment>
<feature type="domain" description="Radical SAM core" evidence="15">
    <location>
        <begin position="43"/>
        <end position="272"/>
    </location>
</feature>
<comment type="catalytic activity">
    <reaction evidence="12 13">
        <text>(4R,5S)-dethiobiotin + (sulfur carrier)-SH + 2 reduced [2Fe-2S]-[ferredoxin] + 2 S-adenosyl-L-methionine = (sulfur carrier)-H + biotin + 2 5'-deoxyadenosine + 2 L-methionine + 2 oxidized [2Fe-2S]-[ferredoxin]</text>
        <dbReference type="Rhea" id="RHEA:22060"/>
        <dbReference type="Rhea" id="RHEA-COMP:10000"/>
        <dbReference type="Rhea" id="RHEA-COMP:10001"/>
        <dbReference type="Rhea" id="RHEA-COMP:14737"/>
        <dbReference type="Rhea" id="RHEA-COMP:14739"/>
        <dbReference type="ChEBI" id="CHEBI:17319"/>
        <dbReference type="ChEBI" id="CHEBI:29917"/>
        <dbReference type="ChEBI" id="CHEBI:33737"/>
        <dbReference type="ChEBI" id="CHEBI:33738"/>
        <dbReference type="ChEBI" id="CHEBI:57586"/>
        <dbReference type="ChEBI" id="CHEBI:57844"/>
        <dbReference type="ChEBI" id="CHEBI:59789"/>
        <dbReference type="ChEBI" id="CHEBI:64428"/>
        <dbReference type="ChEBI" id="CHEBI:149473"/>
        <dbReference type="EC" id="2.8.1.6"/>
    </reaction>
</comment>
<evidence type="ECO:0000256" key="11">
    <source>
        <dbReference type="ARBA" id="ARBA00023014"/>
    </source>
</evidence>
<feature type="binding site" evidence="13 14">
    <location>
        <position position="61"/>
    </location>
    <ligand>
        <name>[4Fe-4S] cluster</name>
        <dbReference type="ChEBI" id="CHEBI:49883"/>
        <note>4Fe-4S-S-AdoMet</note>
    </ligand>
</feature>
<evidence type="ECO:0000256" key="3">
    <source>
        <dbReference type="ARBA" id="ARBA00012236"/>
    </source>
</evidence>
<dbReference type="SUPFAM" id="SSF102114">
    <property type="entry name" value="Radical SAM enzymes"/>
    <property type="match status" value="1"/>
</dbReference>
<feature type="binding site" evidence="13 14">
    <location>
        <position position="197"/>
    </location>
    <ligand>
        <name>[2Fe-2S] cluster</name>
        <dbReference type="ChEBI" id="CHEBI:190135"/>
    </ligand>
</feature>
<protein>
    <recommendedName>
        <fullName evidence="3 13">Biotin synthase</fullName>
        <ecNumber evidence="3 13">2.8.1.6</ecNumber>
    </recommendedName>
</protein>
<evidence type="ECO:0000259" key="15">
    <source>
        <dbReference type="PROSITE" id="PS51918"/>
    </source>
</evidence>
<feature type="binding site" evidence="13 14">
    <location>
        <position position="65"/>
    </location>
    <ligand>
        <name>[4Fe-4S] cluster</name>
        <dbReference type="ChEBI" id="CHEBI:49883"/>
        <note>4Fe-4S-S-AdoMet</note>
    </ligand>
</feature>
<dbReference type="SMART" id="SM00729">
    <property type="entry name" value="Elp3"/>
    <property type="match status" value="1"/>
</dbReference>
<dbReference type="Proteomes" id="UP001207408">
    <property type="component" value="Unassembled WGS sequence"/>
</dbReference>
<dbReference type="GO" id="GO:0004076">
    <property type="term" value="F:biotin synthase activity"/>
    <property type="evidence" value="ECO:0007669"/>
    <property type="project" value="UniProtKB-UniRule"/>
</dbReference>
<dbReference type="AlphaFoldDB" id="A0AAE3MHX7"/>
<name>A0AAE3MHX7_9BACT</name>
<dbReference type="PANTHER" id="PTHR22976">
    <property type="entry name" value="BIOTIN SYNTHASE"/>
    <property type="match status" value="1"/>
</dbReference>
<keyword evidence="5 13" id="KW-0808">Transferase</keyword>
<dbReference type="GO" id="GO:0051537">
    <property type="term" value="F:2 iron, 2 sulfur cluster binding"/>
    <property type="evidence" value="ECO:0007669"/>
    <property type="project" value="UniProtKB-KW"/>
</dbReference>
<dbReference type="PROSITE" id="PS51918">
    <property type="entry name" value="RADICAL_SAM"/>
    <property type="match status" value="1"/>
</dbReference>
<dbReference type="SFLD" id="SFLDG01060">
    <property type="entry name" value="BATS_domain_containing"/>
    <property type="match status" value="1"/>
</dbReference>
<evidence type="ECO:0000256" key="7">
    <source>
        <dbReference type="ARBA" id="ARBA00022714"/>
    </source>
</evidence>
<dbReference type="Pfam" id="PF04055">
    <property type="entry name" value="Radical_SAM"/>
    <property type="match status" value="1"/>
</dbReference>
<keyword evidence="11 13" id="KW-0411">Iron-sulfur</keyword>
<dbReference type="InterPro" id="IPR007197">
    <property type="entry name" value="rSAM"/>
</dbReference>
<evidence type="ECO:0000256" key="4">
    <source>
        <dbReference type="ARBA" id="ARBA00022485"/>
    </source>
</evidence>
<comment type="cofactor">
    <cofactor evidence="13">
        <name>[2Fe-2S] cluster</name>
        <dbReference type="ChEBI" id="CHEBI:190135"/>
    </cofactor>
    <text evidence="13">Binds 1 [2Fe-2S] cluster. The cluster is coordinated with 3 cysteines and 1 arginine.</text>
</comment>
<dbReference type="HAMAP" id="MF_01694">
    <property type="entry name" value="BioB"/>
    <property type="match status" value="1"/>
</dbReference>
<evidence type="ECO:0000256" key="6">
    <source>
        <dbReference type="ARBA" id="ARBA00022691"/>
    </source>
</evidence>
<comment type="function">
    <text evidence="13">Catalyzes the conversion of dethiobiotin (DTB) to biotin by the insertion of a sulfur atom into dethiobiotin via a radical-based mechanism.</text>
</comment>
<feature type="binding site" evidence="13 14">
    <location>
        <position position="68"/>
    </location>
    <ligand>
        <name>[4Fe-4S] cluster</name>
        <dbReference type="ChEBI" id="CHEBI:49883"/>
        <note>4Fe-4S-S-AdoMet</note>
    </ligand>
</feature>
<gene>
    <name evidence="13 16" type="primary">bioB</name>
    <name evidence="16" type="ORF">OM074_19360</name>
</gene>
<proteinExistence type="inferred from homology"/>
<dbReference type="InterPro" id="IPR058240">
    <property type="entry name" value="rSAM_sf"/>
</dbReference>
<evidence type="ECO:0000256" key="12">
    <source>
        <dbReference type="ARBA" id="ARBA00051157"/>
    </source>
</evidence>
<dbReference type="SFLD" id="SFLDS00029">
    <property type="entry name" value="Radical_SAM"/>
    <property type="match status" value="1"/>
</dbReference>
<keyword evidence="8 13" id="KW-0479">Metal-binding</keyword>
<dbReference type="EC" id="2.8.1.6" evidence="3 13"/>
<comment type="cofactor">
    <cofactor evidence="13 14">
        <name>[4Fe-4S] cluster</name>
        <dbReference type="ChEBI" id="CHEBI:49883"/>
    </cofactor>
    <text evidence="13 14">Binds 1 [4Fe-4S] cluster. The cluster is coordinated with 3 cysteines and an exchangeable S-adenosyl-L-methionine.</text>
</comment>
<organism evidence="16 17">
    <name type="scientific">Plebeiibacterium marinum</name>
    <dbReference type="NCBI Taxonomy" id="2992111"/>
    <lineage>
        <taxon>Bacteria</taxon>
        <taxon>Pseudomonadati</taxon>
        <taxon>Bacteroidota</taxon>
        <taxon>Bacteroidia</taxon>
        <taxon>Marinilabiliales</taxon>
        <taxon>Marinilabiliaceae</taxon>
        <taxon>Plebeiibacterium</taxon>
    </lineage>
</organism>
<evidence type="ECO:0000256" key="1">
    <source>
        <dbReference type="ARBA" id="ARBA00004942"/>
    </source>
</evidence>
<keyword evidence="17" id="KW-1185">Reference proteome</keyword>
<dbReference type="GO" id="GO:0051539">
    <property type="term" value="F:4 iron, 4 sulfur cluster binding"/>
    <property type="evidence" value="ECO:0007669"/>
    <property type="project" value="UniProtKB-KW"/>
</dbReference>
<dbReference type="RefSeq" id="WP_301202264.1">
    <property type="nucleotide sequence ID" value="NZ_JAPDPI010000061.1"/>
</dbReference>
<feature type="binding site" evidence="13 14">
    <location>
        <position position="267"/>
    </location>
    <ligand>
        <name>[2Fe-2S] cluster</name>
        <dbReference type="ChEBI" id="CHEBI:190135"/>
    </ligand>
</feature>
<dbReference type="GO" id="GO:0005506">
    <property type="term" value="F:iron ion binding"/>
    <property type="evidence" value="ECO:0007669"/>
    <property type="project" value="UniProtKB-UniRule"/>
</dbReference>
<reference evidence="16" key="1">
    <citation type="submission" date="2022-10" db="EMBL/GenBank/DDBJ databases">
        <authorList>
            <person name="Yu W.X."/>
        </authorList>
    </citation>
    <scope>NUCLEOTIDE SEQUENCE</scope>
    <source>
        <strain evidence="16">D04</strain>
    </source>
</reference>
<dbReference type="EMBL" id="JAPDPI010000061">
    <property type="protein sequence ID" value="MCW3807796.1"/>
    <property type="molecule type" value="Genomic_DNA"/>
</dbReference>
<feature type="binding site" evidence="13 14">
    <location>
        <position position="137"/>
    </location>
    <ligand>
        <name>[2Fe-2S] cluster</name>
        <dbReference type="ChEBI" id="CHEBI:190135"/>
    </ligand>
</feature>
<dbReference type="Gene3D" id="3.20.20.70">
    <property type="entry name" value="Aldolase class I"/>
    <property type="match status" value="1"/>
</dbReference>
<keyword evidence="6 13" id="KW-0949">S-adenosyl-L-methionine</keyword>
<dbReference type="PANTHER" id="PTHR22976:SF2">
    <property type="entry name" value="BIOTIN SYNTHASE, MITOCHONDRIAL"/>
    <property type="match status" value="1"/>
</dbReference>
<dbReference type="InterPro" id="IPR013785">
    <property type="entry name" value="Aldolase_TIM"/>
</dbReference>
<dbReference type="SFLD" id="SFLDG01278">
    <property type="entry name" value="biotin_synthase_like"/>
    <property type="match status" value="1"/>
</dbReference>
<comment type="similarity">
    <text evidence="2 13">Belongs to the radical SAM superfamily. Biotin synthase family.</text>
</comment>
<dbReference type="SMART" id="SM00876">
    <property type="entry name" value="BATS"/>
    <property type="match status" value="1"/>
</dbReference>
<comment type="cofactor">
    <cofactor evidence="14">
        <name>[2Fe-2S] cluster</name>
        <dbReference type="ChEBI" id="CHEBI:190135"/>
    </cofactor>
    <text evidence="14">Binds 1 [2Fe-2S] cluster. The cluster is coordinated with 3 cysteines and 1 arginine.</text>
</comment>
<evidence type="ECO:0000256" key="10">
    <source>
        <dbReference type="ARBA" id="ARBA00023004"/>
    </source>
</evidence>
<evidence type="ECO:0000313" key="16">
    <source>
        <dbReference type="EMBL" id="MCW3807796.1"/>
    </source>
</evidence>
<dbReference type="CDD" id="cd01335">
    <property type="entry name" value="Radical_SAM"/>
    <property type="match status" value="1"/>
</dbReference>
<dbReference type="GO" id="GO:0009102">
    <property type="term" value="P:biotin biosynthetic process"/>
    <property type="evidence" value="ECO:0007669"/>
    <property type="project" value="UniProtKB-UniRule"/>
</dbReference>
<evidence type="ECO:0000256" key="13">
    <source>
        <dbReference type="HAMAP-Rule" id="MF_01694"/>
    </source>
</evidence>